<comment type="caution">
    <text evidence="2">The sequence shown here is derived from an EMBL/GenBank/DDBJ whole genome shotgun (WGS) entry which is preliminary data.</text>
</comment>
<dbReference type="AlphaFoldDB" id="A0A4C1T4C2"/>
<protein>
    <submittedName>
        <fullName evidence="2">Uncharacterized protein</fullName>
    </submittedName>
</protein>
<reference evidence="2 3" key="1">
    <citation type="journal article" date="2019" name="Commun. Biol.">
        <title>The bagworm genome reveals a unique fibroin gene that provides high tensile strength.</title>
        <authorList>
            <person name="Kono N."/>
            <person name="Nakamura H."/>
            <person name="Ohtoshi R."/>
            <person name="Tomita M."/>
            <person name="Numata K."/>
            <person name="Arakawa K."/>
        </authorList>
    </citation>
    <scope>NUCLEOTIDE SEQUENCE [LARGE SCALE GENOMIC DNA]</scope>
</reference>
<dbReference type="EMBL" id="BGZK01000035">
    <property type="protein sequence ID" value="GBP09373.1"/>
    <property type="molecule type" value="Genomic_DNA"/>
</dbReference>
<evidence type="ECO:0000313" key="3">
    <source>
        <dbReference type="Proteomes" id="UP000299102"/>
    </source>
</evidence>
<evidence type="ECO:0000313" key="2">
    <source>
        <dbReference type="EMBL" id="GBP09373.1"/>
    </source>
</evidence>
<accession>A0A4C1T4C2</accession>
<dbReference type="Proteomes" id="UP000299102">
    <property type="component" value="Unassembled WGS sequence"/>
</dbReference>
<keyword evidence="3" id="KW-1185">Reference proteome</keyword>
<name>A0A4C1T4C2_EUMVA</name>
<evidence type="ECO:0000256" key="1">
    <source>
        <dbReference type="SAM" id="MobiDB-lite"/>
    </source>
</evidence>
<sequence>MDPHRPGMIGHDDETGDDSLVHWRPFKKVYAFLLKTPLSKFVGNTTDGKFPKPHCTKPHSLNSSPRAITIVHALEHAQGATSLRKAYGSHMPDATESPEIRILDVGCGLEAEFDTEVPQAKGGSSTLHGVRPASRQVEDNDSTGSTGGL</sequence>
<gene>
    <name evidence="2" type="ORF">EVAR_5798_1</name>
</gene>
<feature type="region of interest" description="Disordered" evidence="1">
    <location>
        <begin position="116"/>
        <end position="149"/>
    </location>
</feature>
<proteinExistence type="predicted"/>
<organism evidence="2 3">
    <name type="scientific">Eumeta variegata</name>
    <name type="common">Bagworm moth</name>
    <name type="synonym">Eumeta japonica</name>
    <dbReference type="NCBI Taxonomy" id="151549"/>
    <lineage>
        <taxon>Eukaryota</taxon>
        <taxon>Metazoa</taxon>
        <taxon>Ecdysozoa</taxon>
        <taxon>Arthropoda</taxon>
        <taxon>Hexapoda</taxon>
        <taxon>Insecta</taxon>
        <taxon>Pterygota</taxon>
        <taxon>Neoptera</taxon>
        <taxon>Endopterygota</taxon>
        <taxon>Lepidoptera</taxon>
        <taxon>Glossata</taxon>
        <taxon>Ditrysia</taxon>
        <taxon>Tineoidea</taxon>
        <taxon>Psychidae</taxon>
        <taxon>Oiketicinae</taxon>
        <taxon>Eumeta</taxon>
    </lineage>
</organism>